<evidence type="ECO:0000313" key="3">
    <source>
        <dbReference type="Proteomes" id="UP000886611"/>
    </source>
</evidence>
<dbReference type="Proteomes" id="UP000886611">
    <property type="component" value="Unassembled WGS sequence"/>
</dbReference>
<dbReference type="EMBL" id="JAATIS010005064">
    <property type="protein sequence ID" value="KAG2460321.1"/>
    <property type="molecule type" value="Genomic_DNA"/>
</dbReference>
<keyword evidence="3" id="KW-1185">Reference proteome</keyword>
<proteinExistence type="predicted"/>
<feature type="non-terminal residue" evidence="2">
    <location>
        <position position="1"/>
    </location>
</feature>
<feature type="region of interest" description="Disordered" evidence="1">
    <location>
        <begin position="143"/>
        <end position="185"/>
    </location>
</feature>
<reference evidence="2 3" key="1">
    <citation type="journal article" date="2021" name="Cell">
        <title>Tracing the genetic footprints of vertebrate landing in non-teleost ray-finned fishes.</title>
        <authorList>
            <person name="Bi X."/>
            <person name="Wang K."/>
            <person name="Yang L."/>
            <person name="Pan H."/>
            <person name="Jiang H."/>
            <person name="Wei Q."/>
            <person name="Fang M."/>
            <person name="Yu H."/>
            <person name="Zhu C."/>
            <person name="Cai Y."/>
            <person name="He Y."/>
            <person name="Gan X."/>
            <person name="Zeng H."/>
            <person name="Yu D."/>
            <person name="Zhu Y."/>
            <person name="Jiang H."/>
            <person name="Qiu Q."/>
            <person name="Yang H."/>
            <person name="Zhang Y.E."/>
            <person name="Wang W."/>
            <person name="Zhu M."/>
            <person name="He S."/>
            <person name="Zhang G."/>
        </authorList>
    </citation>
    <scope>NUCLEOTIDE SEQUENCE [LARGE SCALE GENOMIC DNA]</scope>
    <source>
        <strain evidence="2">Bchr_013</strain>
    </source>
</reference>
<dbReference type="Gene3D" id="2.10.70.10">
    <property type="entry name" value="Complement Module, domain 1"/>
    <property type="match status" value="1"/>
</dbReference>
<organism evidence="2 3">
    <name type="scientific">Polypterus senegalus</name>
    <name type="common">Senegal bichir</name>
    <dbReference type="NCBI Taxonomy" id="55291"/>
    <lineage>
        <taxon>Eukaryota</taxon>
        <taxon>Metazoa</taxon>
        <taxon>Chordata</taxon>
        <taxon>Craniata</taxon>
        <taxon>Vertebrata</taxon>
        <taxon>Euteleostomi</taxon>
        <taxon>Actinopterygii</taxon>
        <taxon>Polypteriformes</taxon>
        <taxon>Polypteridae</taxon>
        <taxon>Polypterus</taxon>
    </lineage>
</organism>
<comment type="caution">
    <text evidence="2">The sequence shown here is derived from an EMBL/GenBank/DDBJ whole genome shotgun (WGS) entry which is preliminary data.</text>
</comment>
<dbReference type="SUPFAM" id="SSF57603">
    <property type="entry name" value="FnI-like domain"/>
    <property type="match status" value="1"/>
</dbReference>
<feature type="non-terminal residue" evidence="2">
    <location>
        <position position="348"/>
    </location>
</feature>
<evidence type="ECO:0000256" key="1">
    <source>
        <dbReference type="SAM" id="MobiDB-lite"/>
    </source>
</evidence>
<dbReference type="AlphaFoldDB" id="A0A8X8BN95"/>
<accession>A0A8X8BN95</accession>
<gene>
    <name evidence="2" type="primary">Kcp</name>
    <name evidence="2" type="ORF">GTO96_0021534</name>
</gene>
<feature type="compositionally biased region" description="Basic and acidic residues" evidence="1">
    <location>
        <begin position="154"/>
        <end position="164"/>
    </location>
</feature>
<evidence type="ECO:0000313" key="2">
    <source>
        <dbReference type="EMBL" id="KAG2460321.1"/>
    </source>
</evidence>
<sequence length="348" mass="39419">MHSKDPATILFPGGTPFANGKWARVALNLEAHKVTLFIDCEESIIFEKKHGEDVLSMILPIDLEITFASMPGNKASKFLTYRQSTMEMLLPESNKALMNTDPVFTNVRGLARAHKPSPSLYLHPASFPDALSYSLMEVNSDDTQLESPIKTSKHFSDDKSDIEHYQQQQSEPDVLPRGPRPHPLNCDERIRRLEETVDNISMMLSMVKSQNTDLLARVKYLETCECRRPQCSWEGRNYDDGSRWEKDQCTACTCTNGQVQCSVNEKCTGCEYEGVAYINGAIFLSMSNPCMNCSCLVERISYHLGHHKIGVNPGQGANQGNVTRIYKRDAIFDEQRQQDAERKWDVRV</sequence>
<dbReference type="Gene3D" id="2.60.120.200">
    <property type="match status" value="1"/>
</dbReference>
<dbReference type="InterPro" id="IPR013320">
    <property type="entry name" value="ConA-like_dom_sf"/>
</dbReference>
<dbReference type="SUPFAM" id="SSF49899">
    <property type="entry name" value="Concanavalin A-like lectins/glucanases"/>
    <property type="match status" value="1"/>
</dbReference>
<name>A0A8X8BN95_POLSE</name>
<protein>
    <submittedName>
        <fullName evidence="2">KCP protein</fullName>
    </submittedName>
</protein>